<dbReference type="AlphaFoldDB" id="A0AAN6MVG1"/>
<evidence type="ECO:0000256" key="1">
    <source>
        <dbReference type="SAM" id="MobiDB-lite"/>
    </source>
</evidence>
<proteinExistence type="predicted"/>
<evidence type="ECO:0008006" key="4">
    <source>
        <dbReference type="Google" id="ProtNLM"/>
    </source>
</evidence>
<comment type="caution">
    <text evidence="2">The sequence shown here is derived from an EMBL/GenBank/DDBJ whole genome shotgun (WGS) entry which is preliminary data.</text>
</comment>
<evidence type="ECO:0000313" key="3">
    <source>
        <dbReference type="Proteomes" id="UP001303473"/>
    </source>
</evidence>
<gene>
    <name evidence="2" type="ORF">QBC46DRAFT_428521</name>
</gene>
<name>A0AAN6MVG1_9PEZI</name>
<keyword evidence="3" id="KW-1185">Reference proteome</keyword>
<protein>
    <recommendedName>
        <fullName evidence="4">Ubiquitin 3 binding protein But2 C-terminal domain-containing protein</fullName>
    </recommendedName>
</protein>
<reference evidence="3" key="1">
    <citation type="journal article" date="2023" name="Mol. Phylogenet. Evol.">
        <title>Genome-scale phylogeny and comparative genomics of the fungal order Sordariales.</title>
        <authorList>
            <person name="Hensen N."/>
            <person name="Bonometti L."/>
            <person name="Westerberg I."/>
            <person name="Brannstrom I.O."/>
            <person name="Guillou S."/>
            <person name="Cros-Aarteil S."/>
            <person name="Calhoun S."/>
            <person name="Haridas S."/>
            <person name="Kuo A."/>
            <person name="Mondo S."/>
            <person name="Pangilinan J."/>
            <person name="Riley R."/>
            <person name="LaButti K."/>
            <person name="Andreopoulos B."/>
            <person name="Lipzen A."/>
            <person name="Chen C."/>
            <person name="Yan M."/>
            <person name="Daum C."/>
            <person name="Ng V."/>
            <person name="Clum A."/>
            <person name="Steindorff A."/>
            <person name="Ohm R.A."/>
            <person name="Martin F."/>
            <person name="Silar P."/>
            <person name="Natvig D.O."/>
            <person name="Lalanne C."/>
            <person name="Gautier V."/>
            <person name="Ament-Velasquez S.L."/>
            <person name="Kruys A."/>
            <person name="Hutchinson M.I."/>
            <person name="Powell A.J."/>
            <person name="Barry K."/>
            <person name="Miller A.N."/>
            <person name="Grigoriev I.V."/>
            <person name="Debuchy R."/>
            <person name="Gladieux P."/>
            <person name="Hiltunen Thoren M."/>
            <person name="Johannesson H."/>
        </authorList>
    </citation>
    <scope>NUCLEOTIDE SEQUENCE [LARGE SCALE GENOMIC DNA]</scope>
    <source>
        <strain evidence="3">CBS 340.73</strain>
    </source>
</reference>
<organism evidence="2 3">
    <name type="scientific">Diplogelasinospora grovesii</name>
    <dbReference type="NCBI Taxonomy" id="303347"/>
    <lineage>
        <taxon>Eukaryota</taxon>
        <taxon>Fungi</taxon>
        <taxon>Dikarya</taxon>
        <taxon>Ascomycota</taxon>
        <taxon>Pezizomycotina</taxon>
        <taxon>Sordariomycetes</taxon>
        <taxon>Sordariomycetidae</taxon>
        <taxon>Sordariales</taxon>
        <taxon>Diplogelasinosporaceae</taxon>
        <taxon>Diplogelasinospora</taxon>
    </lineage>
</organism>
<feature type="region of interest" description="Disordered" evidence="1">
    <location>
        <begin position="37"/>
        <end position="106"/>
    </location>
</feature>
<dbReference type="EMBL" id="MU854013">
    <property type="protein sequence ID" value="KAK3934231.1"/>
    <property type="molecule type" value="Genomic_DNA"/>
</dbReference>
<evidence type="ECO:0000313" key="2">
    <source>
        <dbReference type="EMBL" id="KAK3934231.1"/>
    </source>
</evidence>
<feature type="compositionally biased region" description="Low complexity" evidence="1">
    <location>
        <begin position="37"/>
        <end position="48"/>
    </location>
</feature>
<sequence length="227" mass="23428">MFFSISSSLTPLLCATVTLYTTTLMFTTLVVTSTVSAAPTGSSSSSSPPNLPTHHVKTNNNNLKRKCSGISYPSLRTSPSQPLPPYSISITTTTTTTTSSSNPKNGGVEIGFTIPEGVAGPCNLMINLPPNAAHVTPEGGGSGGVQIDVFALDGPAPGALVGTTMVNAGEEGTTMATINSFACRPQMCYSLRIANRNATEGEEMVEFKQGGGAEGEQGVGIYMTHDC</sequence>
<accession>A0AAN6MVG1</accession>
<dbReference type="Proteomes" id="UP001303473">
    <property type="component" value="Unassembled WGS sequence"/>
</dbReference>
<feature type="compositionally biased region" description="Low complexity" evidence="1">
    <location>
        <begin position="87"/>
        <end position="101"/>
    </location>
</feature>